<name>A0ACA9M447_9GLOM</name>
<dbReference type="Proteomes" id="UP000789920">
    <property type="component" value="Unassembled WGS sequence"/>
</dbReference>
<evidence type="ECO:0000313" key="2">
    <source>
        <dbReference type="Proteomes" id="UP000789920"/>
    </source>
</evidence>
<accession>A0ACA9M447</accession>
<proteinExistence type="predicted"/>
<gene>
    <name evidence="1" type="ORF">RPERSI_LOCUS4572</name>
</gene>
<sequence length="262" mass="30361">MLPNPMKSDSPDDHKIPIVATSQDDIEIPIVASSQDDIDEAFKQIKESNLEYLLGSDGKFIKQNKIYDWLKLNENDDKLVDNIRMKSIRPLYEILEEELRHQVDVVWKNRLDDRILLTGFTNISEDNLTEARKDNLTEAHIRINFKDRLDDNCFHVFGHVVNDDHDKIEGIVVRFDLFDYYGFSAFVTFNQSVTKNIKECLDHWGFSAQVDSNNLIHISLSATKMTKNHIVLLIATHDIPFNDPPTLSFNVQEWSENVLCLK</sequence>
<dbReference type="EMBL" id="CAJVQC010006391">
    <property type="protein sequence ID" value="CAG8566389.1"/>
    <property type="molecule type" value="Genomic_DNA"/>
</dbReference>
<evidence type="ECO:0000313" key="1">
    <source>
        <dbReference type="EMBL" id="CAG8566389.1"/>
    </source>
</evidence>
<organism evidence="1 2">
    <name type="scientific">Racocetra persica</name>
    <dbReference type="NCBI Taxonomy" id="160502"/>
    <lineage>
        <taxon>Eukaryota</taxon>
        <taxon>Fungi</taxon>
        <taxon>Fungi incertae sedis</taxon>
        <taxon>Mucoromycota</taxon>
        <taxon>Glomeromycotina</taxon>
        <taxon>Glomeromycetes</taxon>
        <taxon>Diversisporales</taxon>
        <taxon>Gigasporaceae</taxon>
        <taxon>Racocetra</taxon>
    </lineage>
</organism>
<comment type="caution">
    <text evidence="1">The sequence shown here is derived from an EMBL/GenBank/DDBJ whole genome shotgun (WGS) entry which is preliminary data.</text>
</comment>
<protein>
    <submittedName>
        <fullName evidence="1">27566_t:CDS:1</fullName>
    </submittedName>
</protein>
<reference evidence="1" key="1">
    <citation type="submission" date="2021-06" db="EMBL/GenBank/DDBJ databases">
        <authorList>
            <person name="Kallberg Y."/>
            <person name="Tangrot J."/>
            <person name="Rosling A."/>
        </authorList>
    </citation>
    <scope>NUCLEOTIDE SEQUENCE</scope>
    <source>
        <strain evidence="1">MA461A</strain>
    </source>
</reference>
<keyword evidence="2" id="KW-1185">Reference proteome</keyword>
<feature type="non-terminal residue" evidence="1">
    <location>
        <position position="262"/>
    </location>
</feature>